<dbReference type="SUPFAM" id="SSF53474">
    <property type="entry name" value="alpha/beta-Hydrolases"/>
    <property type="match status" value="1"/>
</dbReference>
<protein>
    <submittedName>
        <fullName evidence="3">Pimeloyl-ACP methyl ester carboxylesterase</fullName>
    </submittedName>
</protein>
<dbReference type="Pfam" id="PF12697">
    <property type="entry name" value="Abhydrolase_6"/>
    <property type="match status" value="1"/>
</dbReference>
<dbReference type="PANTHER" id="PTHR43433">
    <property type="entry name" value="HYDROLASE, ALPHA/BETA FOLD FAMILY PROTEIN"/>
    <property type="match status" value="1"/>
</dbReference>
<sequence length="310" mass="32315">MTHLRHAADRTETLRTPDGAELRVHVRGSDRPRCTVLLAHGWGFTSDTWAAQASRLAAGSGGALRVVRWDHRGHGGSGRGTAPITMDLLAEDLALVAAETAARGPVVLGGHSLGGMAITALAAARPELFGDRVAGVLLAAATAGGLDTTGPGFPLPERAGGAAVGAVMWTLRTVPGPIEAVRRIAAPHSGLWRAAVRRGFFGPDARIADVAACAQQMHAVPADVLGEYHAALVRHDVRDRLKALHRVPVTVLTGGYDRMIAPSHAQDLCRALPGARPHTVDRAGHMLPVEAPEKVSALLAELCGVDLAPL</sequence>
<evidence type="ECO:0000313" key="4">
    <source>
        <dbReference type="Proteomes" id="UP000572635"/>
    </source>
</evidence>
<dbReference type="InterPro" id="IPR000639">
    <property type="entry name" value="Epox_hydrolase-like"/>
</dbReference>
<dbReference type="InterPro" id="IPR029058">
    <property type="entry name" value="AB_hydrolase_fold"/>
</dbReference>
<feature type="domain" description="AB hydrolase-1" evidence="2">
    <location>
        <begin position="36"/>
        <end position="297"/>
    </location>
</feature>
<dbReference type="RefSeq" id="WP_184396141.1">
    <property type="nucleotide sequence ID" value="NZ_BAAAJD010000028.1"/>
</dbReference>
<comment type="caution">
    <text evidence="3">The sequence shown here is derived from an EMBL/GenBank/DDBJ whole genome shotgun (WGS) entry which is preliminary data.</text>
</comment>
<dbReference type="PRINTS" id="PR00412">
    <property type="entry name" value="EPOXHYDRLASE"/>
</dbReference>
<dbReference type="AlphaFoldDB" id="A0A7W8VGF9"/>
<dbReference type="InterPro" id="IPR050471">
    <property type="entry name" value="AB_hydrolase"/>
</dbReference>
<keyword evidence="1" id="KW-0560">Oxidoreductase</keyword>
<evidence type="ECO:0000256" key="1">
    <source>
        <dbReference type="ARBA" id="ARBA00022559"/>
    </source>
</evidence>
<keyword evidence="1" id="KW-0575">Peroxidase</keyword>
<evidence type="ECO:0000259" key="2">
    <source>
        <dbReference type="Pfam" id="PF12697"/>
    </source>
</evidence>
<dbReference type="EMBL" id="JACHDB010000001">
    <property type="protein sequence ID" value="MBB5434949.1"/>
    <property type="molecule type" value="Genomic_DNA"/>
</dbReference>
<dbReference type="PANTHER" id="PTHR43433:SF1">
    <property type="entry name" value="BLL5160 PROTEIN"/>
    <property type="match status" value="1"/>
</dbReference>
<name>A0A7W8VGF9_9ACTN</name>
<accession>A0A7W8VGF9</accession>
<dbReference type="Gene3D" id="3.40.50.1820">
    <property type="entry name" value="alpha/beta hydrolase"/>
    <property type="match status" value="1"/>
</dbReference>
<reference evidence="3 4" key="1">
    <citation type="submission" date="2020-08" db="EMBL/GenBank/DDBJ databases">
        <title>Sequencing the genomes of 1000 actinobacteria strains.</title>
        <authorList>
            <person name="Klenk H.-P."/>
        </authorList>
    </citation>
    <scope>NUCLEOTIDE SEQUENCE [LARGE SCALE GENOMIC DNA]</scope>
    <source>
        <strain evidence="3 4">DSM 44551</strain>
    </source>
</reference>
<proteinExistence type="predicted"/>
<keyword evidence="4" id="KW-1185">Reference proteome</keyword>
<dbReference type="GO" id="GO:0004601">
    <property type="term" value="F:peroxidase activity"/>
    <property type="evidence" value="ECO:0007669"/>
    <property type="project" value="UniProtKB-KW"/>
</dbReference>
<dbReference type="InterPro" id="IPR000073">
    <property type="entry name" value="AB_hydrolase_1"/>
</dbReference>
<gene>
    <name evidence="3" type="ORF">HDA36_005033</name>
</gene>
<organism evidence="3 4">
    <name type="scientific">Nocardiopsis composta</name>
    <dbReference type="NCBI Taxonomy" id="157465"/>
    <lineage>
        <taxon>Bacteria</taxon>
        <taxon>Bacillati</taxon>
        <taxon>Actinomycetota</taxon>
        <taxon>Actinomycetes</taxon>
        <taxon>Streptosporangiales</taxon>
        <taxon>Nocardiopsidaceae</taxon>
        <taxon>Nocardiopsis</taxon>
    </lineage>
</organism>
<dbReference type="Proteomes" id="UP000572635">
    <property type="component" value="Unassembled WGS sequence"/>
</dbReference>
<evidence type="ECO:0000313" key="3">
    <source>
        <dbReference type="EMBL" id="MBB5434949.1"/>
    </source>
</evidence>